<name>A0ABV7YSH1_9BACT</name>
<feature type="transmembrane region" description="Helical" evidence="1">
    <location>
        <begin position="71"/>
        <end position="90"/>
    </location>
</feature>
<keyword evidence="1" id="KW-1133">Transmembrane helix</keyword>
<protein>
    <submittedName>
        <fullName evidence="2">HupE/UreJ family protein</fullName>
    </submittedName>
</protein>
<accession>A0ABV7YSH1</accession>
<dbReference type="InterPro" id="IPR032809">
    <property type="entry name" value="Put_HupE_UreJ"/>
</dbReference>
<proteinExistence type="predicted"/>
<feature type="transmembrane region" description="Helical" evidence="1">
    <location>
        <begin position="102"/>
        <end position="122"/>
    </location>
</feature>
<reference evidence="3" key="1">
    <citation type="journal article" date="2019" name="Int. J. Syst. Evol. Microbiol.">
        <title>The Global Catalogue of Microorganisms (GCM) 10K type strain sequencing project: providing services to taxonomists for standard genome sequencing and annotation.</title>
        <authorList>
            <consortium name="The Broad Institute Genomics Platform"/>
            <consortium name="The Broad Institute Genome Sequencing Center for Infectious Disease"/>
            <person name="Wu L."/>
            <person name="Ma J."/>
        </authorList>
    </citation>
    <scope>NUCLEOTIDE SEQUENCE [LARGE SCALE GENOMIC DNA]</scope>
    <source>
        <strain evidence="3">CECT 7956</strain>
    </source>
</reference>
<organism evidence="2 3">
    <name type="scientific">Lacihabitans lacunae</name>
    <dbReference type="NCBI Taxonomy" id="1028214"/>
    <lineage>
        <taxon>Bacteria</taxon>
        <taxon>Pseudomonadati</taxon>
        <taxon>Bacteroidota</taxon>
        <taxon>Cytophagia</taxon>
        <taxon>Cytophagales</taxon>
        <taxon>Leadbetterellaceae</taxon>
        <taxon>Lacihabitans</taxon>
    </lineage>
</organism>
<dbReference type="Pfam" id="PF13795">
    <property type="entry name" value="HupE_UreJ_2"/>
    <property type="match status" value="1"/>
</dbReference>
<evidence type="ECO:0000313" key="2">
    <source>
        <dbReference type="EMBL" id="MFC3810318.1"/>
    </source>
</evidence>
<keyword evidence="1" id="KW-0812">Transmembrane</keyword>
<keyword evidence="1" id="KW-0472">Membrane</keyword>
<dbReference type="Proteomes" id="UP001595616">
    <property type="component" value="Unassembled WGS sequence"/>
</dbReference>
<feature type="transmembrane region" description="Helical" evidence="1">
    <location>
        <begin position="173"/>
        <end position="193"/>
    </location>
</feature>
<feature type="transmembrane region" description="Helical" evidence="1">
    <location>
        <begin position="43"/>
        <end position="65"/>
    </location>
</feature>
<dbReference type="EMBL" id="JBHRYQ010000001">
    <property type="protein sequence ID" value="MFC3810318.1"/>
    <property type="molecule type" value="Genomic_DNA"/>
</dbReference>
<gene>
    <name evidence="2" type="ORF">ACFOOI_06605</name>
</gene>
<evidence type="ECO:0000313" key="3">
    <source>
        <dbReference type="Proteomes" id="UP001595616"/>
    </source>
</evidence>
<sequence>MEEFIIFLKLGFDHITDLNGYDHLLFIVALCAIYDLNDWKKVLVSITAFTVGHSITLALSVLNLVHFSTDLIEFLIPVTIMITCIGNLFLNKGKKQSAIFSLRYPTTLFFGLIHGLGFSNYLRSLLGNSNSIVSELLAFNLGLEFGQILIVLVFLLINYIFIKIIKVQKVSFVKILSAFLAGITFTLIVDKWIF</sequence>
<feature type="transmembrane region" description="Helical" evidence="1">
    <location>
        <begin position="142"/>
        <end position="161"/>
    </location>
</feature>
<evidence type="ECO:0000256" key="1">
    <source>
        <dbReference type="SAM" id="Phobius"/>
    </source>
</evidence>
<comment type="caution">
    <text evidence="2">The sequence shown here is derived from an EMBL/GenBank/DDBJ whole genome shotgun (WGS) entry which is preliminary data.</text>
</comment>
<keyword evidence="3" id="KW-1185">Reference proteome</keyword>
<dbReference type="RefSeq" id="WP_379836355.1">
    <property type="nucleotide sequence ID" value="NZ_JBHRYQ010000001.1"/>
</dbReference>